<dbReference type="EMBL" id="GBXM01078151">
    <property type="protein sequence ID" value="JAH30426.1"/>
    <property type="molecule type" value="Transcribed_RNA"/>
</dbReference>
<evidence type="ECO:0000313" key="1">
    <source>
        <dbReference type="EMBL" id="JAH30426.1"/>
    </source>
</evidence>
<name>A0A0E9RMQ8_ANGAN</name>
<accession>A0A0E9RMQ8</accession>
<protein>
    <submittedName>
        <fullName evidence="1">Uncharacterized protein</fullName>
    </submittedName>
</protein>
<organism evidence="1">
    <name type="scientific">Anguilla anguilla</name>
    <name type="common">European freshwater eel</name>
    <name type="synonym">Muraena anguilla</name>
    <dbReference type="NCBI Taxonomy" id="7936"/>
    <lineage>
        <taxon>Eukaryota</taxon>
        <taxon>Metazoa</taxon>
        <taxon>Chordata</taxon>
        <taxon>Craniata</taxon>
        <taxon>Vertebrata</taxon>
        <taxon>Euteleostomi</taxon>
        <taxon>Actinopterygii</taxon>
        <taxon>Neopterygii</taxon>
        <taxon>Teleostei</taxon>
        <taxon>Anguilliformes</taxon>
        <taxon>Anguillidae</taxon>
        <taxon>Anguilla</taxon>
    </lineage>
</organism>
<reference evidence="1" key="1">
    <citation type="submission" date="2014-11" db="EMBL/GenBank/DDBJ databases">
        <authorList>
            <person name="Amaro Gonzalez C."/>
        </authorList>
    </citation>
    <scope>NUCLEOTIDE SEQUENCE</scope>
</reference>
<sequence>MTDMEHYWEEAKLYVDKYCFSYVLHAVPICN</sequence>
<reference evidence="1" key="2">
    <citation type="journal article" date="2015" name="Fish Shellfish Immunol.">
        <title>Early steps in the European eel (Anguilla anguilla)-Vibrio vulnificus interaction in the gills: Role of the RtxA13 toxin.</title>
        <authorList>
            <person name="Callol A."/>
            <person name="Pajuelo D."/>
            <person name="Ebbesson L."/>
            <person name="Teles M."/>
            <person name="MacKenzie S."/>
            <person name="Amaro C."/>
        </authorList>
    </citation>
    <scope>NUCLEOTIDE SEQUENCE</scope>
</reference>
<proteinExistence type="predicted"/>
<dbReference type="AlphaFoldDB" id="A0A0E9RMQ8"/>